<gene>
    <name evidence="4" type="ORF">CLIT_23c04220</name>
</gene>
<organism evidence="4 5">
    <name type="scientific">Peptoclostridium litorale DSM 5388</name>
    <dbReference type="NCBI Taxonomy" id="1121324"/>
    <lineage>
        <taxon>Bacteria</taxon>
        <taxon>Bacillati</taxon>
        <taxon>Bacillota</taxon>
        <taxon>Clostridia</taxon>
        <taxon>Peptostreptococcales</taxon>
        <taxon>Peptoclostridiaceae</taxon>
        <taxon>Peptoclostridium</taxon>
    </lineage>
</organism>
<dbReference type="eggNOG" id="COG2739">
    <property type="taxonomic scope" value="Bacteria"/>
</dbReference>
<protein>
    <recommendedName>
        <fullName evidence="3">UPF0122 protein CLIT_23c04220</fullName>
    </recommendedName>
</protein>
<dbReference type="Pfam" id="PF04297">
    <property type="entry name" value="UPF0122"/>
    <property type="match status" value="1"/>
</dbReference>
<dbReference type="STRING" id="1121324.CLIT_23c04220"/>
<evidence type="ECO:0000256" key="3">
    <source>
        <dbReference type="HAMAP-Rule" id="MF_00245"/>
    </source>
</evidence>
<evidence type="ECO:0000313" key="5">
    <source>
        <dbReference type="Proteomes" id="UP000027946"/>
    </source>
</evidence>
<comment type="caution">
    <text evidence="4">The sequence shown here is derived from an EMBL/GenBank/DDBJ whole genome shotgun (WGS) entry which is preliminary data.</text>
</comment>
<dbReference type="NCBIfam" id="NF045758">
    <property type="entry name" value="YlxM"/>
    <property type="match status" value="1"/>
</dbReference>
<proteinExistence type="inferred from homology"/>
<sequence>MDLNKLVELSILFDYYGELLTSKQRDVVSLYYDEDYSLSEISENLGISRQAVYDTLKRAEKILKGYEEKLGLVEMLDNKNNGIRAICEGLENIQAKAQKCQTEELEQDIQKLMNHCRELLK</sequence>
<dbReference type="Proteomes" id="UP000027946">
    <property type="component" value="Unassembled WGS sequence"/>
</dbReference>
<dbReference type="SUPFAM" id="SSF88659">
    <property type="entry name" value="Sigma3 and sigma4 domains of RNA polymerase sigma factors"/>
    <property type="match status" value="1"/>
</dbReference>
<dbReference type="PANTHER" id="PTHR40083:SF1">
    <property type="entry name" value="UPF0122 PROTEIN YLXM"/>
    <property type="match status" value="1"/>
</dbReference>
<dbReference type="OrthoDB" id="6392at2"/>
<evidence type="ECO:0000313" key="4">
    <source>
        <dbReference type="EMBL" id="KDR94149.1"/>
    </source>
</evidence>
<dbReference type="InterPro" id="IPR007394">
    <property type="entry name" value="UPF0122"/>
</dbReference>
<dbReference type="HAMAP" id="MF_00245">
    <property type="entry name" value="UPF0122"/>
    <property type="match status" value="1"/>
</dbReference>
<dbReference type="RefSeq" id="WP_038268084.1">
    <property type="nucleotide sequence ID" value="NZ_FSRH01000003.1"/>
</dbReference>
<dbReference type="AlphaFoldDB" id="A0A069RAS8"/>
<comment type="similarity">
    <text evidence="1 3">Belongs to the UPF0122 family.</text>
</comment>
<comment type="function">
    <text evidence="2 3">Might take part in the signal recognition particle (SRP) pathway. This is inferred from the conservation of its genetic proximity to ftsY/ffh. May be a regulatory protein.</text>
</comment>
<reference evidence="4 5" key="1">
    <citation type="submission" date="2014-03" db="EMBL/GenBank/DDBJ databases">
        <title>Genome sequence of Clostridium litorale W6, DSM 5388.</title>
        <authorList>
            <person name="Poehlein A."/>
            <person name="Jagirdar A."/>
            <person name="Khonsari B."/>
            <person name="Chibani C.M."/>
            <person name="Gutierrez Gutierrez D.A."/>
            <person name="Davydova E."/>
            <person name="Alghaithi H.S."/>
            <person name="Nair K.P."/>
            <person name="Dhamotharan K."/>
            <person name="Chandran L."/>
            <person name="G W."/>
            <person name="Daniel R."/>
        </authorList>
    </citation>
    <scope>NUCLEOTIDE SEQUENCE [LARGE SCALE GENOMIC DNA]</scope>
    <source>
        <strain evidence="4 5">W6</strain>
    </source>
</reference>
<dbReference type="PANTHER" id="PTHR40083">
    <property type="entry name" value="UPF0122 PROTEIN CBO2450/CLC_2298"/>
    <property type="match status" value="1"/>
</dbReference>
<dbReference type="NCBIfam" id="NF001072">
    <property type="entry name" value="PRK00118.2-2"/>
    <property type="match status" value="1"/>
</dbReference>
<dbReference type="EMBL" id="JJMM01000026">
    <property type="protein sequence ID" value="KDR94149.1"/>
    <property type="molecule type" value="Genomic_DNA"/>
</dbReference>
<dbReference type="Gene3D" id="1.10.10.10">
    <property type="entry name" value="Winged helix-like DNA-binding domain superfamily/Winged helix DNA-binding domain"/>
    <property type="match status" value="1"/>
</dbReference>
<accession>A0A069RAS8</accession>
<dbReference type="InterPro" id="IPR054831">
    <property type="entry name" value="UPF0122_fam_protein"/>
</dbReference>
<dbReference type="InterPro" id="IPR013324">
    <property type="entry name" value="RNA_pol_sigma_r3/r4-like"/>
</dbReference>
<dbReference type="InterPro" id="IPR036388">
    <property type="entry name" value="WH-like_DNA-bd_sf"/>
</dbReference>
<evidence type="ECO:0000256" key="1">
    <source>
        <dbReference type="ARBA" id="ARBA00008720"/>
    </source>
</evidence>
<evidence type="ECO:0000256" key="2">
    <source>
        <dbReference type="ARBA" id="ARBA00024764"/>
    </source>
</evidence>
<keyword evidence="5" id="KW-1185">Reference proteome</keyword>
<name>A0A069RAS8_PEPLI</name>